<protein>
    <recommendedName>
        <fullName evidence="3">Cytochrome P450</fullName>
    </recommendedName>
</protein>
<dbReference type="GO" id="GO:0004497">
    <property type="term" value="F:monooxygenase activity"/>
    <property type="evidence" value="ECO:0007669"/>
    <property type="project" value="InterPro"/>
</dbReference>
<dbReference type="GeneID" id="63779291"/>
<dbReference type="AlphaFoldDB" id="A0A1Y2DHQ6"/>
<evidence type="ECO:0008006" key="3">
    <source>
        <dbReference type="Google" id="ProtNLM"/>
    </source>
</evidence>
<dbReference type="InParanoid" id="A0A1Y2DHQ6"/>
<sequence>MHDLLRPAIQSRIDLGVLQTQPTDPTTTINNCTTVVDLFLKDSKKPKNPEKLTQQADQVSILDETMLSDVQILIFTGHGTTATALCFIFHEFFKHPFALE</sequence>
<gene>
    <name evidence="1" type="ORF">BCR38DRAFT_477616</name>
</gene>
<dbReference type="GO" id="GO:0020037">
    <property type="term" value="F:heme binding"/>
    <property type="evidence" value="ECO:0007669"/>
    <property type="project" value="InterPro"/>
</dbReference>
<dbReference type="GO" id="GO:0016705">
    <property type="term" value="F:oxidoreductase activity, acting on paired donors, with incorporation or reduction of molecular oxygen"/>
    <property type="evidence" value="ECO:0007669"/>
    <property type="project" value="InterPro"/>
</dbReference>
<dbReference type="InterPro" id="IPR036396">
    <property type="entry name" value="Cyt_P450_sf"/>
</dbReference>
<proteinExistence type="predicted"/>
<evidence type="ECO:0000313" key="1">
    <source>
        <dbReference type="EMBL" id="ORY58777.1"/>
    </source>
</evidence>
<dbReference type="RefSeq" id="XP_040711589.1">
    <property type="nucleotide sequence ID" value="XM_040863079.1"/>
</dbReference>
<accession>A0A1Y2DHQ6</accession>
<dbReference type="GO" id="GO:0005506">
    <property type="term" value="F:iron ion binding"/>
    <property type="evidence" value="ECO:0007669"/>
    <property type="project" value="InterPro"/>
</dbReference>
<dbReference type="SUPFAM" id="SSF48264">
    <property type="entry name" value="Cytochrome P450"/>
    <property type="match status" value="1"/>
</dbReference>
<organism evidence="1 2">
    <name type="scientific">Pseudomassariella vexata</name>
    <dbReference type="NCBI Taxonomy" id="1141098"/>
    <lineage>
        <taxon>Eukaryota</taxon>
        <taxon>Fungi</taxon>
        <taxon>Dikarya</taxon>
        <taxon>Ascomycota</taxon>
        <taxon>Pezizomycotina</taxon>
        <taxon>Sordariomycetes</taxon>
        <taxon>Xylariomycetidae</taxon>
        <taxon>Amphisphaeriales</taxon>
        <taxon>Pseudomassariaceae</taxon>
        <taxon>Pseudomassariella</taxon>
    </lineage>
</organism>
<dbReference type="Gene3D" id="1.10.630.10">
    <property type="entry name" value="Cytochrome P450"/>
    <property type="match status" value="1"/>
</dbReference>
<reference evidence="1 2" key="1">
    <citation type="submission" date="2016-07" db="EMBL/GenBank/DDBJ databases">
        <title>Pervasive Adenine N6-methylation of Active Genes in Fungi.</title>
        <authorList>
            <consortium name="DOE Joint Genome Institute"/>
            <person name="Mondo S.J."/>
            <person name="Dannebaum R.O."/>
            <person name="Kuo R.C."/>
            <person name="Labutti K."/>
            <person name="Haridas S."/>
            <person name="Kuo A."/>
            <person name="Salamov A."/>
            <person name="Ahrendt S.R."/>
            <person name="Lipzen A."/>
            <person name="Sullivan W."/>
            <person name="Andreopoulos W.B."/>
            <person name="Clum A."/>
            <person name="Lindquist E."/>
            <person name="Daum C."/>
            <person name="Ramamoorthy G.K."/>
            <person name="Gryganskyi A."/>
            <person name="Culley D."/>
            <person name="Magnuson J.K."/>
            <person name="James T.Y."/>
            <person name="O'Malley M.A."/>
            <person name="Stajich J.E."/>
            <person name="Spatafora J.W."/>
            <person name="Visel A."/>
            <person name="Grigoriev I.V."/>
        </authorList>
    </citation>
    <scope>NUCLEOTIDE SEQUENCE [LARGE SCALE GENOMIC DNA]</scope>
    <source>
        <strain evidence="1 2">CBS 129021</strain>
    </source>
</reference>
<comment type="caution">
    <text evidence="1">The sequence shown here is derived from an EMBL/GenBank/DDBJ whole genome shotgun (WGS) entry which is preliminary data.</text>
</comment>
<dbReference type="Proteomes" id="UP000193689">
    <property type="component" value="Unassembled WGS sequence"/>
</dbReference>
<evidence type="ECO:0000313" key="2">
    <source>
        <dbReference type="Proteomes" id="UP000193689"/>
    </source>
</evidence>
<dbReference type="EMBL" id="MCFJ01000015">
    <property type="protein sequence ID" value="ORY58777.1"/>
    <property type="molecule type" value="Genomic_DNA"/>
</dbReference>
<name>A0A1Y2DHQ6_9PEZI</name>
<keyword evidence="2" id="KW-1185">Reference proteome</keyword>